<evidence type="ECO:0000313" key="3">
    <source>
        <dbReference type="Proteomes" id="UP001344447"/>
    </source>
</evidence>
<keyword evidence="1" id="KW-0812">Transmembrane</keyword>
<keyword evidence="1" id="KW-1133">Transmembrane helix</keyword>
<dbReference type="EMBL" id="JAVFKY010000003">
    <property type="protein sequence ID" value="KAK5578585.1"/>
    <property type="molecule type" value="Genomic_DNA"/>
</dbReference>
<keyword evidence="1" id="KW-0472">Membrane</keyword>
<gene>
    <name evidence="2" type="ORF">RB653_008257</name>
</gene>
<proteinExistence type="predicted"/>
<accession>A0AAN7YZM2</accession>
<protein>
    <submittedName>
        <fullName evidence="2">Uncharacterized protein</fullName>
    </submittedName>
</protein>
<feature type="transmembrane region" description="Helical" evidence="1">
    <location>
        <begin position="12"/>
        <end position="35"/>
    </location>
</feature>
<reference evidence="2 3" key="1">
    <citation type="submission" date="2023-11" db="EMBL/GenBank/DDBJ databases">
        <title>Dfirmibasis_genome.</title>
        <authorList>
            <person name="Edelbroek B."/>
            <person name="Kjellin J."/>
            <person name="Jerlstrom-Hultqvist J."/>
            <person name="Soderbom F."/>
        </authorList>
    </citation>
    <scope>NUCLEOTIDE SEQUENCE [LARGE SCALE GENOMIC DNA]</scope>
    <source>
        <strain evidence="2 3">TNS-C-14</strain>
    </source>
</reference>
<comment type="caution">
    <text evidence="2">The sequence shown here is derived from an EMBL/GenBank/DDBJ whole genome shotgun (WGS) entry which is preliminary data.</text>
</comment>
<evidence type="ECO:0000256" key="1">
    <source>
        <dbReference type="SAM" id="Phobius"/>
    </source>
</evidence>
<sequence length="40" mass="4724">MVEKYLEYCDVLLIPFSISSSLLFSICIFLPKLFFDDLFL</sequence>
<name>A0AAN7YZM2_9MYCE</name>
<dbReference type="Proteomes" id="UP001344447">
    <property type="component" value="Unassembled WGS sequence"/>
</dbReference>
<dbReference type="AlphaFoldDB" id="A0AAN7YZM2"/>
<keyword evidence="3" id="KW-1185">Reference proteome</keyword>
<organism evidence="2 3">
    <name type="scientific">Dictyostelium firmibasis</name>
    <dbReference type="NCBI Taxonomy" id="79012"/>
    <lineage>
        <taxon>Eukaryota</taxon>
        <taxon>Amoebozoa</taxon>
        <taxon>Evosea</taxon>
        <taxon>Eumycetozoa</taxon>
        <taxon>Dictyostelia</taxon>
        <taxon>Dictyosteliales</taxon>
        <taxon>Dictyosteliaceae</taxon>
        <taxon>Dictyostelium</taxon>
    </lineage>
</organism>
<evidence type="ECO:0000313" key="2">
    <source>
        <dbReference type="EMBL" id="KAK5578585.1"/>
    </source>
</evidence>